<dbReference type="Pfam" id="PF13560">
    <property type="entry name" value="HTH_31"/>
    <property type="match status" value="1"/>
</dbReference>
<proteinExistence type="predicted"/>
<dbReference type="InterPro" id="IPR010982">
    <property type="entry name" value="Lambda_DNA-bd_dom_sf"/>
</dbReference>
<keyword evidence="3" id="KW-1185">Reference proteome</keyword>
<sequence>METDNGAPASLAGFLGRQLRKLRTERGWSQTELATKAHTTGAMISYVENAKRVLAPDLARDLDATFGIDFFEELCPLVLAYAYPSWFLPYVELEREAKAIRSFQSQVVPGLLQTEEYARGTLAPWRPDNLDDLVAARLTRQALFDRDEPPHTWFILDEQVLRRRIGGPTVMRDQLERLLSAGRHPRCVIQVIPEAVAAHPGLSSAFTMLSFDQGEEKKPPHDVLHVDGFSRGRTALDPAEVNEGARAYDLLRSYALSPEESSDRIGEYMEGLTKR</sequence>
<protein>
    <submittedName>
        <fullName evidence="2">Helix-turn-helix transcriptional regulator</fullName>
    </submittedName>
</protein>
<dbReference type="SUPFAM" id="SSF47413">
    <property type="entry name" value="lambda repressor-like DNA-binding domains"/>
    <property type="match status" value="1"/>
</dbReference>
<feature type="domain" description="HTH cro/C1-type" evidence="1">
    <location>
        <begin position="19"/>
        <end position="71"/>
    </location>
</feature>
<dbReference type="Pfam" id="PF19054">
    <property type="entry name" value="DUF5753"/>
    <property type="match status" value="1"/>
</dbReference>
<evidence type="ECO:0000259" key="1">
    <source>
        <dbReference type="PROSITE" id="PS50943"/>
    </source>
</evidence>
<dbReference type="RefSeq" id="WP_176164117.1">
    <property type="nucleotide sequence ID" value="NZ_CP054929.1"/>
</dbReference>
<dbReference type="Proteomes" id="UP000509303">
    <property type="component" value="Chromosome"/>
</dbReference>
<dbReference type="InterPro" id="IPR043917">
    <property type="entry name" value="DUF5753"/>
</dbReference>
<gene>
    <name evidence="2" type="ORF">HUT08_26010</name>
</gene>
<accession>A0A7H8ND84</accession>
<evidence type="ECO:0000313" key="3">
    <source>
        <dbReference type="Proteomes" id="UP000509303"/>
    </source>
</evidence>
<dbReference type="EMBL" id="CP054929">
    <property type="protein sequence ID" value="QKW52413.1"/>
    <property type="molecule type" value="Genomic_DNA"/>
</dbReference>
<reference evidence="2 3" key="1">
    <citation type="submission" date="2020-06" db="EMBL/GenBank/DDBJ databases">
        <title>Genome mining for natural products.</title>
        <authorList>
            <person name="Zhang B."/>
            <person name="Shi J."/>
            <person name="Ge H."/>
        </authorList>
    </citation>
    <scope>NUCLEOTIDE SEQUENCE [LARGE SCALE GENOMIC DNA]</scope>
    <source>
        <strain evidence="2 3">NA00687</strain>
    </source>
</reference>
<name>A0A7H8ND84_9ACTN</name>
<evidence type="ECO:0000313" key="2">
    <source>
        <dbReference type="EMBL" id="QKW52413.1"/>
    </source>
</evidence>
<organism evidence="2 3">
    <name type="scientific">Streptomyces buecherae</name>
    <dbReference type="NCBI Taxonomy" id="2763006"/>
    <lineage>
        <taxon>Bacteria</taxon>
        <taxon>Bacillati</taxon>
        <taxon>Actinomycetota</taxon>
        <taxon>Actinomycetes</taxon>
        <taxon>Kitasatosporales</taxon>
        <taxon>Streptomycetaceae</taxon>
        <taxon>Streptomyces</taxon>
    </lineage>
</organism>
<dbReference type="SMART" id="SM00530">
    <property type="entry name" value="HTH_XRE"/>
    <property type="match status" value="1"/>
</dbReference>
<dbReference type="AlphaFoldDB" id="A0A7H8ND84"/>
<dbReference type="Gene3D" id="1.10.260.40">
    <property type="entry name" value="lambda repressor-like DNA-binding domains"/>
    <property type="match status" value="1"/>
</dbReference>
<dbReference type="CDD" id="cd00093">
    <property type="entry name" value="HTH_XRE"/>
    <property type="match status" value="1"/>
</dbReference>
<dbReference type="GO" id="GO:0003677">
    <property type="term" value="F:DNA binding"/>
    <property type="evidence" value="ECO:0007669"/>
    <property type="project" value="InterPro"/>
</dbReference>
<dbReference type="InterPro" id="IPR001387">
    <property type="entry name" value="Cro/C1-type_HTH"/>
</dbReference>
<dbReference type="PROSITE" id="PS50943">
    <property type="entry name" value="HTH_CROC1"/>
    <property type="match status" value="1"/>
</dbReference>